<keyword evidence="1" id="KW-1185">Reference proteome</keyword>
<evidence type="ECO:0000313" key="1">
    <source>
        <dbReference type="Proteomes" id="UP000887540"/>
    </source>
</evidence>
<dbReference type="Proteomes" id="UP000887540">
    <property type="component" value="Unplaced"/>
</dbReference>
<protein>
    <submittedName>
        <fullName evidence="2">Uncharacterized protein</fullName>
    </submittedName>
</protein>
<evidence type="ECO:0000313" key="2">
    <source>
        <dbReference type="WBParaSite" id="ACRNAN_scaffold6086.g14194.t1"/>
    </source>
</evidence>
<sequence length="389" mass="44276">MHRDAVVAMHRDAVVATLVVVATHKPRELTVKRRPDNCQLKDAAYIFVHDSDFNLINERHNSDGIPFSLVVNGKSANQGEVEPGEVQMTNFAMEKLRADSGSKMKISQLHSISYRGASYVFVKIVEAVDIFENGRKRDVNSFLPSQIKKLVDEIHIYILPKDTSVVLDETRQIQTIITERINQSTESETPCMVTIKIVGIKMIESEKWMSFGFVTTSTQVYCEDVANAHNFLDQKWEVNQCFIKQKEMSRKRSCISGRPYMSFGLCRNSTNLHNPLYPFQRDQLIKERILLNSLVQEINQALNLPIQQLIGSAQIPLLVRAVDEVIEDTNYPNVLNSTHPQMTVLKCPILKYPFSSARPRIKSSNSHPQMPHPQVPVLNCRHTNFSTTI</sequence>
<reference evidence="2" key="1">
    <citation type="submission" date="2022-11" db="UniProtKB">
        <authorList>
            <consortium name="WormBaseParasite"/>
        </authorList>
    </citation>
    <scope>IDENTIFICATION</scope>
</reference>
<dbReference type="WBParaSite" id="ACRNAN_scaffold6086.g14194.t1">
    <property type="protein sequence ID" value="ACRNAN_scaffold6086.g14194.t1"/>
    <property type="gene ID" value="ACRNAN_scaffold6086.g14194"/>
</dbReference>
<name>A0A914E8J9_9BILA</name>
<dbReference type="AlphaFoldDB" id="A0A914E8J9"/>
<proteinExistence type="predicted"/>
<organism evidence="1 2">
    <name type="scientific">Acrobeloides nanus</name>
    <dbReference type="NCBI Taxonomy" id="290746"/>
    <lineage>
        <taxon>Eukaryota</taxon>
        <taxon>Metazoa</taxon>
        <taxon>Ecdysozoa</taxon>
        <taxon>Nematoda</taxon>
        <taxon>Chromadorea</taxon>
        <taxon>Rhabditida</taxon>
        <taxon>Tylenchina</taxon>
        <taxon>Cephalobomorpha</taxon>
        <taxon>Cephaloboidea</taxon>
        <taxon>Cephalobidae</taxon>
        <taxon>Acrobeloides</taxon>
    </lineage>
</organism>
<accession>A0A914E8J9</accession>